<evidence type="ECO:0000313" key="3">
    <source>
        <dbReference type="Proteomes" id="UP001605036"/>
    </source>
</evidence>
<protein>
    <submittedName>
        <fullName evidence="2">Uncharacterized protein</fullName>
    </submittedName>
</protein>
<dbReference type="EMBL" id="JBHFFA010000006">
    <property type="protein sequence ID" value="KAL2621262.1"/>
    <property type="molecule type" value="Genomic_DNA"/>
</dbReference>
<gene>
    <name evidence="2" type="ORF">R1flu_001467</name>
</gene>
<organism evidence="2 3">
    <name type="scientific">Riccia fluitans</name>
    <dbReference type="NCBI Taxonomy" id="41844"/>
    <lineage>
        <taxon>Eukaryota</taxon>
        <taxon>Viridiplantae</taxon>
        <taxon>Streptophyta</taxon>
        <taxon>Embryophyta</taxon>
        <taxon>Marchantiophyta</taxon>
        <taxon>Marchantiopsida</taxon>
        <taxon>Marchantiidae</taxon>
        <taxon>Marchantiales</taxon>
        <taxon>Ricciaceae</taxon>
        <taxon>Riccia</taxon>
    </lineage>
</organism>
<feature type="compositionally biased region" description="Basic and acidic residues" evidence="1">
    <location>
        <begin position="23"/>
        <end position="44"/>
    </location>
</feature>
<evidence type="ECO:0000313" key="2">
    <source>
        <dbReference type="EMBL" id="KAL2621262.1"/>
    </source>
</evidence>
<proteinExistence type="predicted"/>
<accession>A0ABD1Y6C1</accession>
<dbReference type="AlphaFoldDB" id="A0ABD1Y6C1"/>
<name>A0ABD1Y6C1_9MARC</name>
<feature type="region of interest" description="Disordered" evidence="1">
    <location>
        <begin position="1"/>
        <end position="44"/>
    </location>
</feature>
<evidence type="ECO:0000256" key="1">
    <source>
        <dbReference type="SAM" id="MobiDB-lite"/>
    </source>
</evidence>
<reference evidence="2 3" key="1">
    <citation type="submission" date="2024-09" db="EMBL/GenBank/DDBJ databases">
        <title>Chromosome-scale assembly of Riccia fluitans.</title>
        <authorList>
            <person name="Paukszto L."/>
            <person name="Sawicki J."/>
            <person name="Karawczyk K."/>
            <person name="Piernik-Szablinska J."/>
            <person name="Szczecinska M."/>
            <person name="Mazdziarz M."/>
        </authorList>
    </citation>
    <scope>NUCLEOTIDE SEQUENCE [LARGE SCALE GENOMIC DNA]</scope>
    <source>
        <strain evidence="2">Rf_01</strain>
        <tissue evidence="2">Aerial parts of the thallus</tissue>
    </source>
</reference>
<keyword evidence="3" id="KW-1185">Reference proteome</keyword>
<comment type="caution">
    <text evidence="2">The sequence shown here is derived from an EMBL/GenBank/DDBJ whole genome shotgun (WGS) entry which is preliminary data.</text>
</comment>
<sequence length="93" mass="10732">MSAGDEDANIHEDRKLARLSRPGVEDRELARQDHESRPAHDKERITILELEKPLNSGADVETLCHALLEARFAVGMKEKNPMDHIPEYFRLWD</sequence>
<dbReference type="Proteomes" id="UP001605036">
    <property type="component" value="Unassembled WGS sequence"/>
</dbReference>